<protein>
    <submittedName>
        <fullName evidence="2">Uncharacterized protein</fullName>
    </submittedName>
</protein>
<evidence type="ECO:0000256" key="1">
    <source>
        <dbReference type="SAM" id="Phobius"/>
    </source>
</evidence>
<name>A0ABY8B7U8_9BURK</name>
<keyword evidence="3" id="KW-1185">Reference proteome</keyword>
<proteinExistence type="predicted"/>
<accession>A0ABY8B7U8</accession>
<keyword evidence="1" id="KW-0472">Membrane</keyword>
<evidence type="ECO:0000313" key="2">
    <source>
        <dbReference type="EMBL" id="WEF32007.1"/>
    </source>
</evidence>
<feature type="transmembrane region" description="Helical" evidence="1">
    <location>
        <begin position="20"/>
        <end position="42"/>
    </location>
</feature>
<gene>
    <name evidence="2" type="ORF">PX653_21645</name>
</gene>
<keyword evidence="1" id="KW-0812">Transmembrane</keyword>
<evidence type="ECO:0000313" key="3">
    <source>
        <dbReference type="Proteomes" id="UP001216510"/>
    </source>
</evidence>
<keyword evidence="1" id="KW-1133">Transmembrane helix</keyword>
<reference evidence="2 3" key="1">
    <citation type="submission" date="2023-02" db="EMBL/GenBank/DDBJ databases">
        <title>Gemone sequence of Telluria chitinolytica ACM 3522T.</title>
        <authorList>
            <person name="Frediansyah A."/>
            <person name="Miess H."/>
            <person name="Gross H."/>
        </authorList>
    </citation>
    <scope>NUCLEOTIDE SEQUENCE [LARGE SCALE GENOMIC DNA]</scope>
    <source>
        <strain evidence="2 3">ACM 3522</strain>
    </source>
</reference>
<sequence>MYDNEDFPEQQQYERTGSSTMPHVVLSLLVVVVGFIAVLAAWTSA</sequence>
<organism evidence="2 3">
    <name type="scientific">Pseudoduganella chitinolytica</name>
    <dbReference type="NCBI Taxonomy" id="34070"/>
    <lineage>
        <taxon>Bacteria</taxon>
        <taxon>Pseudomonadati</taxon>
        <taxon>Pseudomonadota</taxon>
        <taxon>Betaproteobacteria</taxon>
        <taxon>Burkholderiales</taxon>
        <taxon>Oxalobacteraceae</taxon>
        <taxon>Telluria group</taxon>
        <taxon>Pseudoduganella</taxon>
    </lineage>
</organism>
<dbReference type="EMBL" id="CP119083">
    <property type="protein sequence ID" value="WEF32007.1"/>
    <property type="molecule type" value="Genomic_DNA"/>
</dbReference>
<dbReference type="RefSeq" id="WP_277414769.1">
    <property type="nucleotide sequence ID" value="NZ_CP119083.1"/>
</dbReference>
<dbReference type="Proteomes" id="UP001216510">
    <property type="component" value="Chromosome"/>
</dbReference>